<feature type="compositionally biased region" description="Pro residues" evidence="4">
    <location>
        <begin position="1168"/>
        <end position="1179"/>
    </location>
</feature>
<evidence type="ECO:0000256" key="1">
    <source>
        <dbReference type="ARBA" id="ARBA00004245"/>
    </source>
</evidence>
<feature type="compositionally biased region" description="Basic and acidic residues" evidence="4">
    <location>
        <begin position="518"/>
        <end position="541"/>
    </location>
</feature>
<comment type="subcellular location">
    <subcellularLocation>
        <location evidence="1">Cytoplasm</location>
        <location evidence="1">Cytoskeleton</location>
    </subcellularLocation>
</comment>
<feature type="compositionally biased region" description="Basic and acidic residues" evidence="4">
    <location>
        <begin position="823"/>
        <end position="834"/>
    </location>
</feature>
<proteinExistence type="predicted"/>
<dbReference type="SMART" id="SM00243">
    <property type="entry name" value="GAS2"/>
    <property type="match status" value="1"/>
</dbReference>
<dbReference type="InterPro" id="IPR003108">
    <property type="entry name" value="GAR_dom"/>
</dbReference>
<evidence type="ECO:0000313" key="6">
    <source>
        <dbReference type="EMBL" id="OLQ02815.1"/>
    </source>
</evidence>
<accession>A0A1Q9E5W6</accession>
<organism evidence="6 7">
    <name type="scientific">Symbiodinium microadriaticum</name>
    <name type="common">Dinoflagellate</name>
    <name type="synonym">Zooxanthella microadriatica</name>
    <dbReference type="NCBI Taxonomy" id="2951"/>
    <lineage>
        <taxon>Eukaryota</taxon>
        <taxon>Sar</taxon>
        <taxon>Alveolata</taxon>
        <taxon>Dinophyceae</taxon>
        <taxon>Suessiales</taxon>
        <taxon>Symbiodiniaceae</taxon>
        <taxon>Symbiodinium</taxon>
    </lineage>
</organism>
<evidence type="ECO:0000256" key="2">
    <source>
        <dbReference type="ARBA" id="ARBA00022490"/>
    </source>
</evidence>
<evidence type="ECO:0000256" key="3">
    <source>
        <dbReference type="ARBA" id="ARBA00023212"/>
    </source>
</evidence>
<protein>
    <recommendedName>
        <fullName evidence="5">GAR domain-containing protein</fullName>
    </recommendedName>
</protein>
<dbReference type="InterPro" id="IPR036534">
    <property type="entry name" value="GAR_dom_sf"/>
</dbReference>
<feature type="compositionally biased region" description="Acidic residues" evidence="4">
    <location>
        <begin position="332"/>
        <end position="352"/>
    </location>
</feature>
<dbReference type="OMA" id="TEGAMEM"/>
<feature type="compositionally biased region" description="Basic and acidic residues" evidence="4">
    <location>
        <begin position="417"/>
        <end position="431"/>
    </location>
</feature>
<sequence length="1934" mass="210839">MAGLRQWCVASNEVLVVERLRPVASSELVVPEDVSSYVDKIPHDFDMFKKYVEGLEQQNAAAAGLVDRMKRHELFPRFCEEVGAEAGLWGQDQEQAATELSLFEEWLAEKEQSLVNAALVSGASAENQVAKALDLAANAETQVEYDEDVPLPDDLDGEALGEDEFPEAAVPRTLDDELERAATPAESSVLPAARCVEMDAILQGQQRRNDERERLVAQSAAVRAFRAGVAGESKYKYPMKVISEGMLAEVDAMNKESEPPRYGDQQCVRRGRKKAAEVDEDDDDKALDKMNADEVMLQMEEHCRRESVQQETKAKLATTRTKKKKEEVDKEPSDEENYEESQAEEEDEEEKDEPMVVKSRSKAKRATEEDEEDVPKRGKATGKAKKAKEDEEDVPRQGKGKKEEDEEDVPKRGKAKKEKDVPKGGRGKKAEDEEDWPTRGKAKKAEDEEDVPKRGSRGKKAEDEEDGPKRGKAKKAEDEEDGPKRGKAKKAEDEVPKRGRGKKVEDEEEMPKGCKAKRGTEDEQEVPKEGKGEERSGRVTWEEGAMVIDDDEDWGEAEEGPEMEAWDDEEKSADEEDVPKRGKGKKEEDEEDVPSRGKAKKEEDVPKRGKGKKAQDEEDVPRWGKAKKAEDEDDVPKRGKAKKAEDEEDVPKRGGRGKKAEDEEDGPRQGNAKKAEDEEDVPKRGKAKKAKQDEEDVPKGSKGRGKAKKAAEEDEEDVSKVSHGKRKQTKAEAAEGSNKKAKNSGGEDDSKGRPKELGLIVPPEHMQSNHIYSNAYRYSLALGHDLEEARNRARTAADEFRRSGRVPVDYVKGFRAPHKGGKKPADDGAKDPKPVKAKAAFIIDSDSETIAEDDDIMATPVRKKFMLHGLVCPNRRGLIDFGNDRWEDAQQPADIMSTASVDMSTPGQLSEEPRVPLKQKVDTFFKTWPGANVKPEGDHISILMLRCIHSFGLDDGHDENLGGSGSGWLLPAAPKGPVVAAANPSIPVNQAVNPSIPTNQAVNPSIPANQAVNPSIPANQAVNPSIPANQAVNPSIPINQAVNPSAPVKEALTPPKAGASPFMMVVNPSVPVKNEMALVRSPPPPRAAVSAVAMPKPDQPLVKCCAVPPPAACTTAVIPLQAKAKAIEAPPVQKMPALPAPAASAAKSAADPAKALVDQVHKKAKMATPPPKKAAPSNPPAKAAAVVSSPDVPDEQNVMKSVGKLHVMNNEMAIFPETYDERQSLYACFKRKLKKGDEVPDEFATLWVQACSSNSRSAKTALFHKWLTAGKDFARLTIQHDRARTDATRGSQQMGWRTRAQLMQLHQSEVLVDMSYVNEHETRAATRLVGGNTYQNLGTNTMYGACAAPATAGTGEVGCLGMSGGSSTDLAMIKGGAKGKGKGKGKAIHSLHPNGQMKFAKKPKKLEDVMPDTAVEAAEWCSTKLIKAMGEAKTLSVRLACVKHQEKLCEQLKTHSVELETSYAQIQGLKAAQVAGSQLYAASELSRQRLALFWEDKASANRVCPKPKKAKKEDDEEDAVASVQELAAGAMSWCASAGGQAKKGDLVIYPDVLARAVWRAGRDVFEHIYFGKVGRFGVHLERFFTGGHFGAGVYDVALQAALRLASKAAAGKVVTFWLAYRCVEYAERDGSTPLDRLVAVCVWSYADLLRQFDECPLILSEAQARNMRNTGQRHLETWANLRSLSALLRAGKIPNRNLWMILPKMHHLKHALDVDPPHVGQQTDIAAVSEKTQRGVLCIMNIHVGHGQVLEDGGWRPSHSCTSPPGHAQTGYVLAQASPTSRSVAAPSVAYRTGEDVTMVLSSSAAVPAATPGELDRSRRSTTLTARGLGHVGSNSNLGSYTSRPNPHYDAENDGLHEAVQRFCRHHPLRFPMARLSRGVYLYGNKKLLLTVHNGKLLVRIGGGFSTLESCVSDADRAASVAATASRRSRASYG</sequence>
<feature type="compositionally biased region" description="Low complexity" evidence="4">
    <location>
        <begin position="1180"/>
        <end position="1191"/>
    </location>
</feature>
<keyword evidence="7" id="KW-1185">Reference proteome</keyword>
<feature type="compositionally biased region" description="Basic and acidic residues" evidence="4">
    <location>
        <begin position="489"/>
        <end position="505"/>
    </location>
</feature>
<gene>
    <name evidence="6" type="ORF">AK812_SmicGene14295</name>
</gene>
<dbReference type="OrthoDB" id="443542at2759"/>
<dbReference type="SUPFAM" id="SSF143575">
    <property type="entry name" value="GAS2 domain-like"/>
    <property type="match status" value="1"/>
</dbReference>
<evidence type="ECO:0000259" key="5">
    <source>
        <dbReference type="PROSITE" id="PS51460"/>
    </source>
</evidence>
<name>A0A1Q9E5W6_SYMMI</name>
<feature type="compositionally biased region" description="Basic and acidic residues" evidence="4">
    <location>
        <begin position="299"/>
        <end position="314"/>
    </location>
</feature>
<feature type="region of interest" description="Disordered" evidence="4">
    <location>
        <begin position="255"/>
        <end position="758"/>
    </location>
</feature>
<comment type="caution">
    <text evidence="6">The sequence shown here is derived from an EMBL/GenBank/DDBJ whole genome shotgun (WGS) entry which is preliminary data.</text>
</comment>
<reference evidence="6 7" key="1">
    <citation type="submission" date="2016-02" db="EMBL/GenBank/DDBJ databases">
        <title>Genome analysis of coral dinoflagellate symbionts highlights evolutionary adaptations to a symbiotic lifestyle.</title>
        <authorList>
            <person name="Aranda M."/>
            <person name="Li Y."/>
            <person name="Liew Y.J."/>
            <person name="Baumgarten S."/>
            <person name="Simakov O."/>
            <person name="Wilson M."/>
            <person name="Piel J."/>
            <person name="Ashoor H."/>
            <person name="Bougouffa S."/>
            <person name="Bajic V.B."/>
            <person name="Ryu T."/>
            <person name="Ravasi T."/>
            <person name="Bayer T."/>
            <person name="Micklem G."/>
            <person name="Kim H."/>
            <person name="Bhak J."/>
            <person name="Lajeunesse T.C."/>
            <person name="Voolstra C.R."/>
        </authorList>
    </citation>
    <scope>NUCLEOTIDE SEQUENCE [LARGE SCALE GENOMIC DNA]</scope>
    <source>
        <strain evidence="6 7">CCMP2467</strain>
    </source>
</reference>
<feature type="compositionally biased region" description="Basic and acidic residues" evidence="4">
    <location>
        <begin position="394"/>
        <end position="403"/>
    </location>
</feature>
<feature type="region of interest" description="Disordered" evidence="4">
    <location>
        <begin position="812"/>
        <end position="834"/>
    </location>
</feature>
<dbReference type="Gene3D" id="3.30.920.20">
    <property type="entry name" value="Gas2-like domain"/>
    <property type="match status" value="1"/>
</dbReference>
<feature type="region of interest" description="Disordered" evidence="4">
    <location>
        <begin position="1159"/>
        <end position="1195"/>
    </location>
</feature>
<keyword evidence="3" id="KW-0206">Cytoskeleton</keyword>
<dbReference type="PROSITE" id="PS51460">
    <property type="entry name" value="GAR"/>
    <property type="match status" value="1"/>
</dbReference>
<dbReference type="GO" id="GO:0008017">
    <property type="term" value="F:microtubule binding"/>
    <property type="evidence" value="ECO:0007669"/>
    <property type="project" value="InterPro"/>
</dbReference>
<feature type="compositionally biased region" description="Acidic residues" evidence="4">
    <location>
        <begin position="548"/>
        <end position="577"/>
    </location>
</feature>
<feature type="compositionally biased region" description="Basic residues" evidence="4">
    <location>
        <begin position="377"/>
        <end position="386"/>
    </location>
</feature>
<evidence type="ECO:0000256" key="4">
    <source>
        <dbReference type="SAM" id="MobiDB-lite"/>
    </source>
</evidence>
<dbReference type="Pfam" id="PF02187">
    <property type="entry name" value="GAS2"/>
    <property type="match status" value="1"/>
</dbReference>
<feature type="domain" description="GAR" evidence="5">
    <location>
        <begin position="1844"/>
        <end position="1919"/>
    </location>
</feature>
<feature type="compositionally biased region" description="Polar residues" evidence="4">
    <location>
        <begin position="1833"/>
        <end position="1845"/>
    </location>
</feature>
<feature type="region of interest" description="Disordered" evidence="4">
    <location>
        <begin position="1808"/>
        <end position="1852"/>
    </location>
</feature>
<dbReference type="EMBL" id="LSRX01000253">
    <property type="protein sequence ID" value="OLQ02815.1"/>
    <property type="molecule type" value="Genomic_DNA"/>
</dbReference>
<dbReference type="Proteomes" id="UP000186817">
    <property type="component" value="Unassembled WGS sequence"/>
</dbReference>
<keyword evidence="2" id="KW-0963">Cytoplasm</keyword>
<evidence type="ECO:0000313" key="7">
    <source>
        <dbReference type="Proteomes" id="UP000186817"/>
    </source>
</evidence>
<dbReference type="GO" id="GO:0005856">
    <property type="term" value="C:cytoskeleton"/>
    <property type="evidence" value="ECO:0007669"/>
    <property type="project" value="UniProtKB-SubCell"/>
</dbReference>